<dbReference type="EMBL" id="PCTA01000028">
    <property type="protein sequence ID" value="PIP61370.1"/>
    <property type="molecule type" value="Genomic_DNA"/>
</dbReference>
<evidence type="ECO:0000256" key="6">
    <source>
        <dbReference type="ARBA" id="ARBA00023065"/>
    </source>
</evidence>
<accession>A0A2H0BWD5</accession>
<dbReference type="NCBIfam" id="TIGR01146">
    <property type="entry name" value="ATPsyn_F1gamma"/>
    <property type="match status" value="1"/>
</dbReference>
<dbReference type="AlphaFoldDB" id="A0A2H0BWD5"/>
<gene>
    <name evidence="10 11" type="primary">atpG</name>
    <name evidence="11" type="ORF">COW99_04475</name>
</gene>
<keyword evidence="10" id="KW-1003">Cell membrane</keyword>
<evidence type="ECO:0000256" key="10">
    <source>
        <dbReference type="HAMAP-Rule" id="MF_00815"/>
    </source>
</evidence>
<keyword evidence="5 10" id="KW-0375">Hydrogen ion transport</keyword>
<evidence type="ECO:0000256" key="7">
    <source>
        <dbReference type="ARBA" id="ARBA00023136"/>
    </source>
</evidence>
<dbReference type="GO" id="GO:0042777">
    <property type="term" value="P:proton motive force-driven plasma membrane ATP synthesis"/>
    <property type="evidence" value="ECO:0007669"/>
    <property type="project" value="UniProtKB-UniRule"/>
</dbReference>
<dbReference type="Gene3D" id="1.10.287.80">
    <property type="entry name" value="ATP synthase, gamma subunit, helix hairpin domain"/>
    <property type="match status" value="1"/>
</dbReference>
<evidence type="ECO:0000256" key="5">
    <source>
        <dbReference type="ARBA" id="ARBA00022781"/>
    </source>
</evidence>
<dbReference type="Proteomes" id="UP000231246">
    <property type="component" value="Unassembled WGS sequence"/>
</dbReference>
<comment type="caution">
    <text evidence="11">The sequence shown here is derived from an EMBL/GenBank/DDBJ whole genome shotgun (WGS) entry which is preliminary data.</text>
</comment>
<evidence type="ECO:0000256" key="1">
    <source>
        <dbReference type="ARBA" id="ARBA00003456"/>
    </source>
</evidence>
<organism evidence="11 12">
    <name type="scientific">Candidatus Roizmanbacteria bacterium CG22_combo_CG10-13_8_21_14_all_38_20</name>
    <dbReference type="NCBI Taxonomy" id="1974862"/>
    <lineage>
        <taxon>Bacteria</taxon>
        <taxon>Candidatus Roizmaniibacteriota</taxon>
    </lineage>
</organism>
<keyword evidence="8 10" id="KW-0139">CF(1)</keyword>
<keyword evidence="7 10" id="KW-0472">Membrane</keyword>
<keyword evidence="6 10" id="KW-0406">Ion transport</keyword>
<evidence type="ECO:0000256" key="9">
    <source>
        <dbReference type="ARBA" id="ARBA00023310"/>
    </source>
</evidence>
<dbReference type="SUPFAM" id="SSF52943">
    <property type="entry name" value="ATP synthase (F1-ATPase), gamma subunit"/>
    <property type="match status" value="1"/>
</dbReference>
<comment type="subcellular location">
    <subcellularLocation>
        <location evidence="10">Cell membrane</location>
        <topology evidence="10">Peripheral membrane protein</topology>
    </subcellularLocation>
    <subcellularLocation>
        <location evidence="2">Membrane</location>
        <topology evidence="2">Peripheral membrane protein</topology>
    </subcellularLocation>
</comment>
<dbReference type="Pfam" id="PF00231">
    <property type="entry name" value="ATP-synt"/>
    <property type="match status" value="1"/>
</dbReference>
<evidence type="ECO:0000256" key="2">
    <source>
        <dbReference type="ARBA" id="ARBA00004170"/>
    </source>
</evidence>
<evidence type="ECO:0000313" key="11">
    <source>
        <dbReference type="EMBL" id="PIP61370.1"/>
    </source>
</evidence>
<comment type="function">
    <text evidence="1 10">Produces ATP from ADP in the presence of a proton gradient across the membrane. The gamma chain is believed to be important in regulating ATPase activity and the flow of protons through the CF(0) complex.</text>
</comment>
<dbReference type="HAMAP" id="MF_00815">
    <property type="entry name" value="ATP_synth_gamma_bact"/>
    <property type="match status" value="1"/>
</dbReference>
<comment type="subunit">
    <text evidence="10">F-type ATPases have 2 components, CF(1) - the catalytic core - and CF(0) - the membrane proton channel. CF(1) has five subunits: alpha(3), beta(3), gamma(1), delta(1), epsilon(1). CF(0) has three main subunits: a, b and c.</text>
</comment>
<keyword evidence="9 10" id="KW-0066">ATP synthesis</keyword>
<dbReference type="GO" id="GO:0046933">
    <property type="term" value="F:proton-transporting ATP synthase activity, rotational mechanism"/>
    <property type="evidence" value="ECO:0007669"/>
    <property type="project" value="UniProtKB-UniRule"/>
</dbReference>
<evidence type="ECO:0000256" key="4">
    <source>
        <dbReference type="ARBA" id="ARBA00022448"/>
    </source>
</evidence>
<dbReference type="CDD" id="cd12151">
    <property type="entry name" value="F1-ATPase_gamma"/>
    <property type="match status" value="1"/>
</dbReference>
<evidence type="ECO:0000256" key="3">
    <source>
        <dbReference type="ARBA" id="ARBA00007681"/>
    </source>
</evidence>
<proteinExistence type="inferred from homology"/>
<sequence>MATLREIKRRVKSVKNISQITSAMQMVAASKMKKAQQKATGFEPYAQRISEAVKELASGVDSDLHSLLSTGNPEARELVIIISTNKGLCGGLNSGLFRAVKKWYLNLDKNECVTVGKKGQSFVRSNRAKLVADFSDGSPINSVSALAHYGVEGFLRGDYSKIVVVYNKFVNSFTQEPTRFELLPITSLGEIKERLADENKFADFLVEPNPVKVLDALLPEYVENIIRAATLSAEASEYSARMMAMKNATDNADELQVNLTLEYNKMRQSEITTSLQDMITARMTTV</sequence>
<dbReference type="GO" id="GO:0045259">
    <property type="term" value="C:proton-transporting ATP synthase complex"/>
    <property type="evidence" value="ECO:0007669"/>
    <property type="project" value="UniProtKB-KW"/>
</dbReference>
<dbReference type="InterPro" id="IPR035968">
    <property type="entry name" value="ATP_synth_F1_ATPase_gsu"/>
</dbReference>
<evidence type="ECO:0000313" key="12">
    <source>
        <dbReference type="Proteomes" id="UP000231246"/>
    </source>
</evidence>
<dbReference type="PANTHER" id="PTHR11693">
    <property type="entry name" value="ATP SYNTHASE GAMMA CHAIN"/>
    <property type="match status" value="1"/>
</dbReference>
<comment type="similarity">
    <text evidence="3 10">Belongs to the ATPase gamma chain family.</text>
</comment>
<keyword evidence="4 10" id="KW-0813">Transport</keyword>
<evidence type="ECO:0000256" key="8">
    <source>
        <dbReference type="ARBA" id="ARBA00023196"/>
    </source>
</evidence>
<dbReference type="GO" id="GO:0005524">
    <property type="term" value="F:ATP binding"/>
    <property type="evidence" value="ECO:0007669"/>
    <property type="project" value="UniProtKB-UniRule"/>
</dbReference>
<dbReference type="InterPro" id="IPR000131">
    <property type="entry name" value="ATP_synth_F1_gsu"/>
</dbReference>
<protein>
    <recommendedName>
        <fullName evidence="10">ATP synthase gamma chain</fullName>
    </recommendedName>
    <alternativeName>
        <fullName evidence="10">ATP synthase F1 sector gamma subunit</fullName>
    </alternativeName>
    <alternativeName>
        <fullName evidence="10">F-ATPase gamma subunit</fullName>
    </alternativeName>
</protein>
<dbReference type="Gene3D" id="3.40.1380.10">
    <property type="match status" value="1"/>
</dbReference>
<name>A0A2H0BWD5_9BACT</name>
<dbReference type="PANTHER" id="PTHR11693:SF22">
    <property type="entry name" value="ATP SYNTHASE SUBUNIT GAMMA, MITOCHONDRIAL"/>
    <property type="match status" value="1"/>
</dbReference>
<reference evidence="11 12" key="1">
    <citation type="submission" date="2017-09" db="EMBL/GenBank/DDBJ databases">
        <title>Depth-based differentiation of microbial function through sediment-hosted aquifers and enrichment of novel symbionts in the deep terrestrial subsurface.</title>
        <authorList>
            <person name="Probst A.J."/>
            <person name="Ladd B."/>
            <person name="Jarett J.K."/>
            <person name="Geller-Mcgrath D.E."/>
            <person name="Sieber C.M."/>
            <person name="Emerson J.B."/>
            <person name="Anantharaman K."/>
            <person name="Thomas B.C."/>
            <person name="Malmstrom R."/>
            <person name="Stieglmeier M."/>
            <person name="Klingl A."/>
            <person name="Woyke T."/>
            <person name="Ryan C.M."/>
            <person name="Banfield J.F."/>
        </authorList>
    </citation>
    <scope>NUCLEOTIDE SEQUENCE [LARGE SCALE GENOMIC DNA]</scope>
    <source>
        <strain evidence="11">CG22_combo_CG10-13_8_21_14_all_38_20</strain>
    </source>
</reference>
<dbReference type="PRINTS" id="PR00126">
    <property type="entry name" value="ATPASEGAMMA"/>
</dbReference>
<dbReference type="GO" id="GO:0005886">
    <property type="term" value="C:plasma membrane"/>
    <property type="evidence" value="ECO:0007669"/>
    <property type="project" value="UniProtKB-SubCell"/>
</dbReference>